<organism evidence="14 15">
    <name type="scientific">Ilex paraguariensis</name>
    <name type="common">yerba mate</name>
    <dbReference type="NCBI Taxonomy" id="185542"/>
    <lineage>
        <taxon>Eukaryota</taxon>
        <taxon>Viridiplantae</taxon>
        <taxon>Streptophyta</taxon>
        <taxon>Embryophyta</taxon>
        <taxon>Tracheophyta</taxon>
        <taxon>Spermatophyta</taxon>
        <taxon>Magnoliopsida</taxon>
        <taxon>eudicotyledons</taxon>
        <taxon>Gunneridae</taxon>
        <taxon>Pentapetalae</taxon>
        <taxon>asterids</taxon>
        <taxon>campanulids</taxon>
        <taxon>Aquifoliales</taxon>
        <taxon>Aquifoliaceae</taxon>
        <taxon>Ilex</taxon>
    </lineage>
</organism>
<dbReference type="Proteomes" id="UP001642360">
    <property type="component" value="Unassembled WGS sequence"/>
</dbReference>
<keyword evidence="2" id="KW-0813">Transport</keyword>
<dbReference type="InterPro" id="IPR051359">
    <property type="entry name" value="CaCA_antiporter"/>
</dbReference>
<accession>A0ABC8TKG9</accession>
<evidence type="ECO:0000313" key="14">
    <source>
        <dbReference type="EMBL" id="CAK9168567.1"/>
    </source>
</evidence>
<evidence type="ECO:0000256" key="11">
    <source>
        <dbReference type="ARBA" id="ARBA00038187"/>
    </source>
</evidence>
<feature type="transmembrane region" description="Helical" evidence="12">
    <location>
        <begin position="417"/>
        <end position="437"/>
    </location>
</feature>
<dbReference type="InterPro" id="IPR004837">
    <property type="entry name" value="NaCa_Exmemb"/>
</dbReference>
<dbReference type="AlphaFoldDB" id="A0ABC8TKG9"/>
<name>A0ABC8TKG9_9AQUA</name>
<evidence type="ECO:0000256" key="3">
    <source>
        <dbReference type="ARBA" id="ARBA00022449"/>
    </source>
</evidence>
<feature type="transmembrane region" description="Helical" evidence="12">
    <location>
        <begin position="449"/>
        <end position="468"/>
    </location>
</feature>
<evidence type="ECO:0000256" key="1">
    <source>
        <dbReference type="ARBA" id="ARBA00004141"/>
    </source>
</evidence>
<reference evidence="14 15" key="1">
    <citation type="submission" date="2024-02" db="EMBL/GenBank/DDBJ databases">
        <authorList>
            <person name="Vignale AGUSTIN F."/>
            <person name="Sosa J E."/>
            <person name="Modenutti C."/>
        </authorList>
    </citation>
    <scope>NUCLEOTIDE SEQUENCE [LARGE SCALE GENOMIC DNA]</scope>
</reference>
<dbReference type="GO" id="GO:0006813">
    <property type="term" value="P:potassium ion transport"/>
    <property type="evidence" value="ECO:0007669"/>
    <property type="project" value="UniProtKB-KW"/>
</dbReference>
<feature type="transmembrane region" description="Helical" evidence="12">
    <location>
        <begin position="589"/>
        <end position="607"/>
    </location>
</feature>
<comment type="similarity">
    <text evidence="11">Belongs to the Ca(2+):cation antiporter (CaCA) (TC 2.A.19) family. Cation/calcium exchanger (CCX) subfamily.</text>
</comment>
<feature type="transmembrane region" description="Helical" evidence="12">
    <location>
        <begin position="239"/>
        <end position="257"/>
    </location>
</feature>
<keyword evidence="7 12" id="KW-1133">Transmembrane helix</keyword>
<dbReference type="GO" id="GO:0006814">
    <property type="term" value="P:sodium ion transport"/>
    <property type="evidence" value="ECO:0007669"/>
    <property type="project" value="UniProtKB-KW"/>
</dbReference>
<feature type="transmembrane region" description="Helical" evidence="12">
    <location>
        <begin position="12"/>
        <end position="33"/>
    </location>
</feature>
<evidence type="ECO:0000256" key="12">
    <source>
        <dbReference type="SAM" id="Phobius"/>
    </source>
</evidence>
<evidence type="ECO:0000256" key="9">
    <source>
        <dbReference type="ARBA" id="ARBA00023136"/>
    </source>
</evidence>
<feature type="domain" description="Sodium/calcium exchanger membrane region" evidence="13">
    <location>
        <begin position="453"/>
        <end position="605"/>
    </location>
</feature>
<feature type="transmembrane region" description="Helical" evidence="12">
    <location>
        <begin position="518"/>
        <end position="539"/>
    </location>
</feature>
<dbReference type="InterPro" id="IPR044880">
    <property type="entry name" value="NCX_ion-bd_dom_sf"/>
</dbReference>
<comment type="subcellular location">
    <subcellularLocation>
        <location evidence="1">Membrane</location>
        <topology evidence="1">Multi-pass membrane protein</topology>
    </subcellularLocation>
</comment>
<feature type="transmembrane region" description="Helical" evidence="12">
    <location>
        <begin position="105"/>
        <end position="122"/>
    </location>
</feature>
<dbReference type="Gene3D" id="1.20.1420.30">
    <property type="entry name" value="NCX, central ion-binding region"/>
    <property type="match status" value="2"/>
</dbReference>
<evidence type="ECO:0000256" key="6">
    <source>
        <dbReference type="ARBA" id="ARBA00022958"/>
    </source>
</evidence>
<protein>
    <recommendedName>
        <fullName evidence="13">Sodium/calcium exchanger membrane region domain-containing protein</fullName>
    </recommendedName>
</protein>
<keyword evidence="15" id="KW-1185">Reference proteome</keyword>
<keyword evidence="9 12" id="KW-0472">Membrane</keyword>
<keyword evidence="6" id="KW-0630">Potassium</keyword>
<evidence type="ECO:0000256" key="2">
    <source>
        <dbReference type="ARBA" id="ARBA00022448"/>
    </source>
</evidence>
<keyword evidence="10" id="KW-0406">Ion transport</keyword>
<dbReference type="Pfam" id="PF01699">
    <property type="entry name" value="Na_Ca_ex"/>
    <property type="match status" value="2"/>
</dbReference>
<sequence>MAELLSMHKAKCLNLFLNFCFLFLIFFLTAHLYSSNSDFLNHFQVTKSNFTISSHQILDPDIGCKELHSLDDPQEKCSYVKTHRKCQSGGYISYLLLFYCTFNPLIGYTVLTLWLVILFYLLGDTSSNYFCPSLEGLSKVLKLSPTIAGATLLSLGNGAPDIFSSIVSFMGDGTKDVGLNSILGGSFFVSTTVVGIISIAVSNGGLSISRFSFMRDLLFFLLSLSCLLLIIVFGKINLWGAFSFLSLYFIYVALVSASQMCKKEDTEVEATDDSSILPVSSRIVDKLEGSSELGAPLLGCIVDDRFVSELQEGQLSARGSCHNEVGRESNVCGLTPPCKELQLAEGKNRARCYNLQSLATCFGKFIYVLELPLDLPRRLTIPVVSEERWSKPFAVLSAIFAPVLLAFIWNYDGPKLSFMIHAIGGSIGVISGVVVYFTTEKSNPPRKCLYPWLVGGFLMSIIWTYTLAQEMVALLVSLGLILGVNASVLGLTVLAWGNSLGDLVANVTMAKNGGPAGTQIAISGCYAGPIFNIAVGLGLSLSFSAWTEYPSCYIIDKDPFVYETLAFLLGGLVWALVILPMRKMKLDRVLGGGLLVIYLCFLFLKMARTLGLG</sequence>
<feature type="transmembrane region" description="Helical" evidence="12">
    <location>
        <begin position="559"/>
        <end position="577"/>
    </location>
</feature>
<feature type="transmembrane region" description="Helical" evidence="12">
    <location>
        <begin position="182"/>
        <end position="201"/>
    </location>
</feature>
<dbReference type="PANTHER" id="PTHR12266">
    <property type="entry name" value="NA+/CA2+ K+ INDEPENDENT EXCHANGER"/>
    <property type="match status" value="1"/>
</dbReference>
<evidence type="ECO:0000256" key="8">
    <source>
        <dbReference type="ARBA" id="ARBA00023053"/>
    </source>
</evidence>
<evidence type="ECO:0000259" key="13">
    <source>
        <dbReference type="Pfam" id="PF01699"/>
    </source>
</evidence>
<evidence type="ECO:0000313" key="15">
    <source>
        <dbReference type="Proteomes" id="UP001642360"/>
    </source>
</evidence>
<keyword evidence="4" id="KW-0633">Potassium transport</keyword>
<keyword evidence="10" id="KW-0739">Sodium transport</keyword>
<evidence type="ECO:0000256" key="5">
    <source>
        <dbReference type="ARBA" id="ARBA00022692"/>
    </source>
</evidence>
<dbReference type="GO" id="GO:0016020">
    <property type="term" value="C:membrane"/>
    <property type="evidence" value="ECO:0007669"/>
    <property type="project" value="UniProtKB-SubCell"/>
</dbReference>
<gene>
    <name evidence="14" type="ORF">ILEXP_LOCUS37962</name>
</gene>
<evidence type="ECO:0000256" key="7">
    <source>
        <dbReference type="ARBA" id="ARBA00022989"/>
    </source>
</evidence>
<evidence type="ECO:0000256" key="4">
    <source>
        <dbReference type="ARBA" id="ARBA00022538"/>
    </source>
</evidence>
<keyword evidence="3" id="KW-0050">Antiport</keyword>
<comment type="caution">
    <text evidence="14">The sequence shown here is derived from an EMBL/GenBank/DDBJ whole genome shotgun (WGS) entry which is preliminary data.</text>
</comment>
<feature type="transmembrane region" description="Helical" evidence="12">
    <location>
        <begin position="474"/>
        <end position="497"/>
    </location>
</feature>
<dbReference type="GO" id="GO:0015297">
    <property type="term" value="F:antiporter activity"/>
    <property type="evidence" value="ECO:0007669"/>
    <property type="project" value="UniProtKB-KW"/>
</dbReference>
<keyword evidence="5 12" id="KW-0812">Transmembrane</keyword>
<keyword evidence="8" id="KW-0915">Sodium</keyword>
<feature type="transmembrane region" description="Helical" evidence="12">
    <location>
        <begin position="393"/>
        <end position="411"/>
    </location>
</feature>
<evidence type="ECO:0000256" key="10">
    <source>
        <dbReference type="ARBA" id="ARBA00023201"/>
    </source>
</evidence>
<proteinExistence type="inferred from homology"/>
<dbReference type="EMBL" id="CAUOFW020005092">
    <property type="protein sequence ID" value="CAK9168567.1"/>
    <property type="molecule type" value="Genomic_DNA"/>
</dbReference>
<feature type="domain" description="Sodium/calcium exchanger membrane region" evidence="13">
    <location>
        <begin position="113"/>
        <end position="255"/>
    </location>
</feature>
<dbReference type="PANTHER" id="PTHR12266:SF36">
    <property type="entry name" value="OS10G0436900 PROTEIN"/>
    <property type="match status" value="1"/>
</dbReference>
<feature type="transmembrane region" description="Helical" evidence="12">
    <location>
        <begin position="213"/>
        <end position="233"/>
    </location>
</feature>